<gene>
    <name evidence="2" type="ORF">BVU17_17895</name>
</gene>
<dbReference type="EMBL" id="CP019156">
    <property type="protein sequence ID" value="AUG49451.1"/>
    <property type="molecule type" value="Genomic_DNA"/>
</dbReference>
<dbReference type="OrthoDB" id="221324at2157"/>
<feature type="compositionally biased region" description="Polar residues" evidence="1">
    <location>
        <begin position="170"/>
        <end position="182"/>
    </location>
</feature>
<dbReference type="AlphaFoldDB" id="A0A2H5A409"/>
<organism evidence="2 3">
    <name type="scientific">Haloarcula taiwanensis</name>
    <dbReference type="NCBI Taxonomy" id="1932004"/>
    <lineage>
        <taxon>Archaea</taxon>
        <taxon>Methanobacteriati</taxon>
        <taxon>Methanobacteriota</taxon>
        <taxon>Stenosarchaea group</taxon>
        <taxon>Halobacteria</taxon>
        <taxon>Halobacteriales</taxon>
        <taxon>Haloarculaceae</taxon>
        <taxon>Haloarcula</taxon>
    </lineage>
</organism>
<feature type="region of interest" description="Disordered" evidence="1">
    <location>
        <begin position="81"/>
        <end position="104"/>
    </location>
</feature>
<keyword evidence="3" id="KW-1185">Reference proteome</keyword>
<dbReference type="Proteomes" id="UP000242917">
    <property type="component" value="Plasmid pNYT1"/>
</dbReference>
<evidence type="ECO:0000313" key="2">
    <source>
        <dbReference type="EMBL" id="AUG49451.1"/>
    </source>
</evidence>
<dbReference type="KEGG" id="hta:BVU17_17895"/>
<sequence length="318" mass="35381">MSGDEDTDEILLSRRNLFRLLGGTIVLGTLMSTIDEEPPDFSSEESELQNLAQTIDSTDLRDPQKNSMLQSSIATTIESVNSSLSEKEIDPTGKTPSSTPSVGAGNINQALDYYQELQQTLDEGESLSGKIESREIATLNGEYFNGQSNQERHLPNVESSISKFSKTVATHTPSEQPPSTQKLLPDRDRVSSRLSRQRTVYKKHADMQELFLKVIFSLNSGIDAFEHSSFDSAGRSFQRANNKASVQIDDSLKDYRVTSYSLSLGNYSQIFRLYRRAAGNMAAGCAEGMSREERNQKIDLGIRRQLKARSVFADRGPF</sequence>
<feature type="region of interest" description="Disordered" evidence="1">
    <location>
        <begin position="170"/>
        <end position="190"/>
    </location>
</feature>
<evidence type="ECO:0000256" key="1">
    <source>
        <dbReference type="SAM" id="MobiDB-lite"/>
    </source>
</evidence>
<name>A0A2H5A409_9EURY</name>
<geneLocation type="plasmid" evidence="2 3">
    <name>pNYT1</name>
</geneLocation>
<protein>
    <submittedName>
        <fullName evidence="2">Uncharacterized protein</fullName>
    </submittedName>
</protein>
<accession>A0A2H5A409</accession>
<keyword evidence="2" id="KW-0614">Plasmid</keyword>
<proteinExistence type="predicted"/>
<reference evidence="2 3" key="1">
    <citation type="submission" date="2017-01" db="EMBL/GenBank/DDBJ databases">
        <title>A Red Light-Sensitive Sensory Rhodopsin I From Haloarcula taiwanensis, A New Haloarchaeon Isolated From Taiwan.</title>
        <authorList>
            <person name="Yang C.-S."/>
            <person name="Han Y.-A."/>
            <person name="Chen P.-C."/>
            <person name="Ng W.V."/>
            <person name="Chen T.-W."/>
        </authorList>
    </citation>
    <scope>NUCLEOTIDE SEQUENCE [LARGE SCALE GENOMIC DNA]</scope>
    <source>
        <strain evidence="2 3">Taiwanensis</strain>
        <plasmid evidence="2 3">pNYT1</plasmid>
    </source>
</reference>
<feature type="compositionally biased region" description="Polar residues" evidence="1">
    <location>
        <begin position="94"/>
        <end position="104"/>
    </location>
</feature>
<evidence type="ECO:0000313" key="3">
    <source>
        <dbReference type="Proteomes" id="UP000242917"/>
    </source>
</evidence>